<evidence type="ECO:0000313" key="10">
    <source>
        <dbReference type="EMBL" id="TVO64762.1"/>
    </source>
</evidence>
<feature type="binding site" evidence="8">
    <location>
        <position position="46"/>
    </location>
    <ligand>
        <name>Zn(2+)</name>
        <dbReference type="ChEBI" id="CHEBI:29105"/>
        <note>catalytic</note>
    </ligand>
</feature>
<dbReference type="PROSITE" id="PS51747">
    <property type="entry name" value="CYT_DCMP_DEAMINASES_2"/>
    <property type="match status" value="1"/>
</dbReference>
<feature type="domain" description="CMP/dCMP-type deaminase" evidence="9">
    <location>
        <begin position="1"/>
        <end position="122"/>
    </location>
</feature>
<reference evidence="10 11" key="1">
    <citation type="submission" date="2019-07" db="EMBL/GenBank/DDBJ databases">
        <title>Reclasification of Spiribacter aquaticus.</title>
        <authorList>
            <person name="Leon M.J."/>
            <person name="Sanchez-Porro C."/>
            <person name="Ventosa A."/>
        </authorList>
    </citation>
    <scope>NUCLEOTIDE SEQUENCE [LARGE SCALE GENOMIC DNA]</scope>
    <source>
        <strain evidence="10 11">SP30</strain>
    </source>
</reference>
<keyword evidence="5 8" id="KW-0378">Hydrolase</keyword>
<feature type="active site" description="Proton donor" evidence="8">
    <location>
        <position position="48"/>
    </location>
</feature>
<evidence type="ECO:0000256" key="8">
    <source>
        <dbReference type="HAMAP-Rule" id="MF_00972"/>
    </source>
</evidence>
<dbReference type="EMBL" id="VMKP01000003">
    <property type="protein sequence ID" value="TVO64762.1"/>
    <property type="molecule type" value="Genomic_DNA"/>
</dbReference>
<dbReference type="HAMAP" id="MF_00972">
    <property type="entry name" value="tRNA_aden_deaminase"/>
    <property type="match status" value="1"/>
</dbReference>
<accession>A0A557RHW1</accession>
<dbReference type="CDD" id="cd01285">
    <property type="entry name" value="nucleoside_deaminase"/>
    <property type="match status" value="1"/>
</dbReference>
<comment type="cofactor">
    <cofactor evidence="8">
        <name>Zn(2+)</name>
        <dbReference type="ChEBI" id="CHEBI:29105"/>
    </cofactor>
    <text evidence="8">Binds 1 zinc ion per subunit.</text>
</comment>
<evidence type="ECO:0000256" key="5">
    <source>
        <dbReference type="ARBA" id="ARBA00022801"/>
    </source>
</evidence>
<dbReference type="InterPro" id="IPR016193">
    <property type="entry name" value="Cytidine_deaminase-like"/>
</dbReference>
<dbReference type="Gene3D" id="3.40.140.10">
    <property type="entry name" value="Cytidine Deaminase, domain 2"/>
    <property type="match status" value="1"/>
</dbReference>
<dbReference type="EC" id="3.5.4.33" evidence="8"/>
<evidence type="ECO:0000256" key="6">
    <source>
        <dbReference type="ARBA" id="ARBA00022833"/>
    </source>
</evidence>
<comment type="catalytic activity">
    <reaction evidence="7 8">
        <text>adenosine(34) in tRNA + H2O + H(+) = inosine(34) in tRNA + NH4(+)</text>
        <dbReference type="Rhea" id="RHEA:43168"/>
        <dbReference type="Rhea" id="RHEA-COMP:10373"/>
        <dbReference type="Rhea" id="RHEA-COMP:10374"/>
        <dbReference type="ChEBI" id="CHEBI:15377"/>
        <dbReference type="ChEBI" id="CHEBI:15378"/>
        <dbReference type="ChEBI" id="CHEBI:28938"/>
        <dbReference type="ChEBI" id="CHEBI:74411"/>
        <dbReference type="ChEBI" id="CHEBI:82852"/>
        <dbReference type="EC" id="3.5.4.33"/>
    </reaction>
</comment>
<dbReference type="GO" id="GO:0008270">
    <property type="term" value="F:zinc ion binding"/>
    <property type="evidence" value="ECO:0007669"/>
    <property type="project" value="UniProtKB-UniRule"/>
</dbReference>
<dbReference type="PANTHER" id="PTHR11079:SF202">
    <property type="entry name" value="TRNA-SPECIFIC ADENOSINE DEAMINASE"/>
    <property type="match status" value="1"/>
</dbReference>
<proteinExistence type="inferred from homology"/>
<dbReference type="InterPro" id="IPR002125">
    <property type="entry name" value="CMP_dCMP_dom"/>
</dbReference>
<dbReference type="PROSITE" id="PS00903">
    <property type="entry name" value="CYT_DCMP_DEAMINASES_1"/>
    <property type="match status" value="1"/>
</dbReference>
<keyword evidence="4 8" id="KW-0479">Metal-binding</keyword>
<evidence type="ECO:0000259" key="9">
    <source>
        <dbReference type="PROSITE" id="PS51747"/>
    </source>
</evidence>
<evidence type="ECO:0000256" key="3">
    <source>
        <dbReference type="ARBA" id="ARBA00022694"/>
    </source>
</evidence>
<dbReference type="Proteomes" id="UP000316688">
    <property type="component" value="Unassembled WGS sequence"/>
</dbReference>
<dbReference type="SUPFAM" id="SSF53927">
    <property type="entry name" value="Cytidine deaminase-like"/>
    <property type="match status" value="1"/>
</dbReference>
<dbReference type="AlphaFoldDB" id="A0A557RHW1"/>
<keyword evidence="11" id="KW-1185">Reference proteome</keyword>
<feature type="binding site" evidence="8">
    <location>
        <position position="76"/>
    </location>
    <ligand>
        <name>Zn(2+)</name>
        <dbReference type="ChEBI" id="CHEBI:29105"/>
        <note>catalytic</note>
    </ligand>
</feature>
<gene>
    <name evidence="8 10" type="primary">tadA</name>
    <name evidence="10" type="ORF">FPL11_08785</name>
</gene>
<name>A0A557RHW1_9GAMM</name>
<evidence type="ECO:0000313" key="11">
    <source>
        <dbReference type="Proteomes" id="UP000316688"/>
    </source>
</evidence>
<evidence type="ECO:0000256" key="1">
    <source>
        <dbReference type="ARBA" id="ARBA00010669"/>
    </source>
</evidence>
<dbReference type="RefSeq" id="WP_144348286.1">
    <property type="nucleotide sequence ID" value="NZ_VMKP01000003.1"/>
</dbReference>
<dbReference type="InterPro" id="IPR016192">
    <property type="entry name" value="APOBEC/CMP_deaminase_Zn-bd"/>
</dbReference>
<comment type="caution">
    <text evidence="10">The sequence shown here is derived from an EMBL/GenBank/DDBJ whole genome shotgun (WGS) entry which is preliminary data.</text>
</comment>
<dbReference type="GO" id="GO:0052717">
    <property type="term" value="F:tRNA-specific adenosine-34 deaminase activity"/>
    <property type="evidence" value="ECO:0007669"/>
    <property type="project" value="UniProtKB-UniRule"/>
</dbReference>
<dbReference type="InterPro" id="IPR028883">
    <property type="entry name" value="tRNA_aden_deaminase"/>
</dbReference>
<sequence>MERALRLAHQAAEACEVPVGAVLVREAAIVGEGANAPIRRNDPSAHAEILALRDAGARLGTYRFPGTTLYVTLEPCPMCVGALIHARVERIVYGASDPKTGACGGATRQHDDPSHNHQLLVNGGVMAEPAATLLRTFFRARRKR</sequence>
<evidence type="ECO:0000256" key="7">
    <source>
        <dbReference type="ARBA" id="ARBA00048045"/>
    </source>
</evidence>
<comment type="subunit">
    <text evidence="2 8">Homodimer.</text>
</comment>
<dbReference type="Pfam" id="PF00383">
    <property type="entry name" value="dCMP_cyt_deam_1"/>
    <property type="match status" value="1"/>
</dbReference>
<keyword evidence="3 8" id="KW-0819">tRNA processing</keyword>
<protein>
    <recommendedName>
        <fullName evidence="8">tRNA-specific adenosine deaminase</fullName>
        <ecNumber evidence="8">3.5.4.33</ecNumber>
    </recommendedName>
</protein>
<feature type="binding site" evidence="8">
    <location>
        <position position="79"/>
    </location>
    <ligand>
        <name>Zn(2+)</name>
        <dbReference type="ChEBI" id="CHEBI:29105"/>
        <note>catalytic</note>
    </ligand>
</feature>
<comment type="similarity">
    <text evidence="1">Belongs to the cytidine and deoxycytidylate deaminase family. ADAT2 subfamily.</text>
</comment>
<comment type="function">
    <text evidence="8">Catalyzes the deamination of adenosine to inosine at the wobble position 34 of tRNA(Arg2).</text>
</comment>
<evidence type="ECO:0000256" key="4">
    <source>
        <dbReference type="ARBA" id="ARBA00022723"/>
    </source>
</evidence>
<evidence type="ECO:0000256" key="2">
    <source>
        <dbReference type="ARBA" id="ARBA00011738"/>
    </source>
</evidence>
<organism evidence="10 11">
    <name type="scientific">Spiribacter aquaticus</name>
    <dbReference type="NCBI Taxonomy" id="1935996"/>
    <lineage>
        <taxon>Bacteria</taxon>
        <taxon>Pseudomonadati</taxon>
        <taxon>Pseudomonadota</taxon>
        <taxon>Gammaproteobacteria</taxon>
        <taxon>Chromatiales</taxon>
        <taxon>Ectothiorhodospiraceae</taxon>
        <taxon>Spiribacter</taxon>
    </lineage>
</organism>
<dbReference type="NCBIfam" id="NF008113">
    <property type="entry name" value="PRK10860.1"/>
    <property type="match status" value="1"/>
</dbReference>
<dbReference type="GO" id="GO:0002100">
    <property type="term" value="P:tRNA wobble adenosine to inosine editing"/>
    <property type="evidence" value="ECO:0007669"/>
    <property type="project" value="UniProtKB-UniRule"/>
</dbReference>
<dbReference type="PANTHER" id="PTHR11079">
    <property type="entry name" value="CYTOSINE DEAMINASE FAMILY MEMBER"/>
    <property type="match status" value="1"/>
</dbReference>
<keyword evidence="6 8" id="KW-0862">Zinc</keyword>